<proteinExistence type="predicted"/>
<dbReference type="RefSeq" id="XP_053016505.1">
    <property type="nucleotide sequence ID" value="XM_053165299.1"/>
</dbReference>
<accession>A0ABY7C721</accession>
<organism evidence="1 2">
    <name type="scientific">Puccinia triticina</name>
    <dbReference type="NCBI Taxonomy" id="208348"/>
    <lineage>
        <taxon>Eukaryota</taxon>
        <taxon>Fungi</taxon>
        <taxon>Dikarya</taxon>
        <taxon>Basidiomycota</taxon>
        <taxon>Pucciniomycotina</taxon>
        <taxon>Pucciniomycetes</taxon>
        <taxon>Pucciniales</taxon>
        <taxon>Pucciniaceae</taxon>
        <taxon>Puccinia</taxon>
    </lineage>
</organism>
<dbReference type="Proteomes" id="UP001164743">
    <property type="component" value="Chromosome 1A"/>
</dbReference>
<name>A0ABY7C721_9BASI</name>
<evidence type="ECO:0000313" key="1">
    <source>
        <dbReference type="EMBL" id="WAQ80950.1"/>
    </source>
</evidence>
<keyword evidence="2" id="KW-1185">Reference proteome</keyword>
<reference evidence="1" key="1">
    <citation type="submission" date="2022-10" db="EMBL/GenBank/DDBJ databases">
        <title>Puccinia triticina Genome sequencing and assembly.</title>
        <authorList>
            <person name="Li C."/>
        </authorList>
    </citation>
    <scope>NUCLEOTIDE SEQUENCE</scope>
    <source>
        <strain evidence="1">Pt15</strain>
    </source>
</reference>
<protein>
    <submittedName>
        <fullName evidence="1">Uncharacterized protein</fullName>
    </submittedName>
</protein>
<evidence type="ECO:0000313" key="2">
    <source>
        <dbReference type="Proteomes" id="UP001164743"/>
    </source>
</evidence>
<gene>
    <name evidence="1" type="ORF">PtA15_1A288</name>
</gene>
<dbReference type="EMBL" id="CP110421">
    <property type="protein sequence ID" value="WAQ80950.1"/>
    <property type="molecule type" value="Genomic_DNA"/>
</dbReference>
<dbReference type="GeneID" id="77806194"/>
<sequence length="50" mass="5590">MYIVTAGTPHTQPESAFYLFRWPSAPQTINVDNNYLLHSTELSPPGLINS</sequence>